<evidence type="ECO:0000256" key="2">
    <source>
        <dbReference type="ARBA" id="ARBA00022679"/>
    </source>
</evidence>
<dbReference type="PANTHER" id="PTHR43648">
    <property type="entry name" value="ELECTRON TRANSFER FLAVOPROTEIN BETA SUBUNIT LYSINE METHYLTRANSFERASE"/>
    <property type="match status" value="1"/>
</dbReference>
<reference evidence="3 4" key="1">
    <citation type="submission" date="2018-11" db="EMBL/GenBank/DDBJ databases">
        <authorList>
            <person name="Jang G.I."/>
            <person name="Hwang C.Y."/>
        </authorList>
    </citation>
    <scope>NUCLEOTIDE SEQUENCE [LARGE SCALE GENOMIC DNA]</scope>
    <source>
        <strain evidence="3 4">SSM26</strain>
    </source>
</reference>
<evidence type="ECO:0000313" key="3">
    <source>
        <dbReference type="EMBL" id="ROZ81091.1"/>
    </source>
</evidence>
<keyword evidence="1 3" id="KW-0489">Methyltransferase</keyword>
<dbReference type="Proteomes" id="UP000275199">
    <property type="component" value="Unassembled WGS sequence"/>
</dbReference>
<dbReference type="GO" id="GO:0032259">
    <property type="term" value="P:methylation"/>
    <property type="evidence" value="ECO:0007669"/>
    <property type="project" value="UniProtKB-KW"/>
</dbReference>
<evidence type="ECO:0000256" key="1">
    <source>
        <dbReference type="ARBA" id="ARBA00022603"/>
    </source>
</evidence>
<dbReference type="EMBL" id="RKKU01000034">
    <property type="protein sequence ID" value="ROZ81091.1"/>
    <property type="molecule type" value="Genomic_DNA"/>
</dbReference>
<name>A0ABX9XDD8_9PSED</name>
<evidence type="ECO:0000313" key="4">
    <source>
        <dbReference type="Proteomes" id="UP000275199"/>
    </source>
</evidence>
<dbReference type="PANTHER" id="PTHR43648:SF1">
    <property type="entry name" value="ELECTRON TRANSFER FLAVOPROTEIN BETA SUBUNIT LYSINE METHYLTRANSFERASE"/>
    <property type="match status" value="1"/>
</dbReference>
<dbReference type="SUPFAM" id="SSF53335">
    <property type="entry name" value="S-adenosyl-L-methionine-dependent methyltransferases"/>
    <property type="match status" value="1"/>
</dbReference>
<dbReference type="InterPro" id="IPR029063">
    <property type="entry name" value="SAM-dependent_MTases_sf"/>
</dbReference>
<dbReference type="RefSeq" id="WP_123891216.1">
    <property type="nucleotide sequence ID" value="NZ_RKKU01000034.1"/>
</dbReference>
<sequence>MTLAALNAELHKVLPDAQLLAARLPGLEELELWLLDPANLDRAFASDETRRLLEHPPYWGFCWGSGLALARWVLDHPEQVRGKRVLDFGAGSGVVALACKLAGAASVIACDLDHPAQLACALNARCNDMRLEIAGDYFAVSGPLDLIIAADVLYDAENRPLLDHFAQRATAVLIADSRVRTLDHPPYQRQQILPGRTWPDLGEPEEFRQVSVYAAGSALHGA</sequence>
<dbReference type="CDD" id="cd02440">
    <property type="entry name" value="AdoMet_MTases"/>
    <property type="match status" value="1"/>
</dbReference>
<dbReference type="Pfam" id="PF06325">
    <property type="entry name" value="PrmA"/>
    <property type="match status" value="1"/>
</dbReference>
<accession>A0ABX9XDD8</accession>
<keyword evidence="4" id="KW-1185">Reference proteome</keyword>
<keyword evidence="2" id="KW-0808">Transferase</keyword>
<protein>
    <submittedName>
        <fullName evidence="3">Methyltransferase</fullName>
    </submittedName>
</protein>
<organism evidence="3 4">
    <name type="scientific">Pseudomonas neustonica</name>
    <dbReference type="NCBI Taxonomy" id="2487346"/>
    <lineage>
        <taxon>Bacteria</taxon>
        <taxon>Pseudomonadati</taxon>
        <taxon>Pseudomonadota</taxon>
        <taxon>Gammaproteobacteria</taxon>
        <taxon>Pseudomonadales</taxon>
        <taxon>Pseudomonadaceae</taxon>
        <taxon>Pseudomonas</taxon>
    </lineage>
</organism>
<dbReference type="Gene3D" id="3.40.50.150">
    <property type="entry name" value="Vaccinia Virus protein VP39"/>
    <property type="match status" value="1"/>
</dbReference>
<gene>
    <name evidence="3" type="ORF">EF096_18365</name>
</gene>
<comment type="caution">
    <text evidence="3">The sequence shown here is derived from an EMBL/GenBank/DDBJ whole genome shotgun (WGS) entry which is preliminary data.</text>
</comment>
<dbReference type="InterPro" id="IPR050078">
    <property type="entry name" value="Ribosomal_L11_MeTrfase_PrmA"/>
</dbReference>
<proteinExistence type="predicted"/>
<dbReference type="GO" id="GO:0008168">
    <property type="term" value="F:methyltransferase activity"/>
    <property type="evidence" value="ECO:0007669"/>
    <property type="project" value="UniProtKB-KW"/>
</dbReference>